<dbReference type="Gene3D" id="3.40.190.10">
    <property type="entry name" value="Periplasmic binding protein-like II"/>
    <property type="match status" value="2"/>
</dbReference>
<evidence type="ECO:0000313" key="6">
    <source>
        <dbReference type="EMBL" id="BAG46457.1"/>
    </source>
</evidence>
<dbReference type="GO" id="GO:0032993">
    <property type="term" value="C:protein-DNA complex"/>
    <property type="evidence" value="ECO:0007669"/>
    <property type="project" value="TreeGrafter"/>
</dbReference>
<dbReference type="Gene3D" id="1.10.10.10">
    <property type="entry name" value="Winged helix-like DNA-binding domain superfamily/Winged helix DNA-binding domain"/>
    <property type="match status" value="1"/>
</dbReference>
<feature type="domain" description="HTH lysR-type" evidence="5">
    <location>
        <begin position="1"/>
        <end position="58"/>
    </location>
</feature>
<dbReference type="InterPro" id="IPR036390">
    <property type="entry name" value="WH_DNA-bd_sf"/>
</dbReference>
<dbReference type="PANTHER" id="PTHR30346">
    <property type="entry name" value="TRANSCRIPTIONAL DUAL REGULATOR HCAR-RELATED"/>
    <property type="match status" value="1"/>
</dbReference>
<dbReference type="HOGENOM" id="CLU_039613_6_4_4"/>
<dbReference type="SUPFAM" id="SSF53850">
    <property type="entry name" value="Periplasmic binding protein-like II"/>
    <property type="match status" value="1"/>
</dbReference>
<name>A0A0H3KS70_BURM1</name>
<dbReference type="InterPro" id="IPR036388">
    <property type="entry name" value="WH-like_DNA-bd_sf"/>
</dbReference>
<dbReference type="KEGG" id="bmj:BMULJ_04606"/>
<dbReference type="InterPro" id="IPR000847">
    <property type="entry name" value="LysR_HTH_N"/>
</dbReference>
<dbReference type="AlphaFoldDB" id="A0A0H3KS70"/>
<sequence>MELRHLRYFLAVAATSNFTKAAETLGIGQPPLSQQIKALENELGVELFRRTARGAELTTAGEVFRDEARRVLDDAERASRAARRAARGEIGHLRVGFTGTAAFNSKVSDLLRRFREAFPQAELTLLEATSGVLFAELEAGRLDVALVRPRQRIAPVLRIAEWDEEPMFVALPVAHRLARRRQIALAELADESFVQVPREAGSTLFDDIVAACNAAGFQPRMAQPAPQMASAVTLVAAGLGVSLVPDAITQVRIAGVVYRPIADAALRARLGVASRADDPSPVVRNFLQLALG</sequence>
<evidence type="ECO:0000256" key="4">
    <source>
        <dbReference type="ARBA" id="ARBA00023163"/>
    </source>
</evidence>
<keyword evidence="2" id="KW-0805">Transcription regulation</keyword>
<organism evidence="6 7">
    <name type="scientific">Burkholderia multivorans (strain ATCC 17616 / 249)</name>
    <dbReference type="NCBI Taxonomy" id="395019"/>
    <lineage>
        <taxon>Bacteria</taxon>
        <taxon>Pseudomonadati</taxon>
        <taxon>Pseudomonadota</taxon>
        <taxon>Betaproteobacteria</taxon>
        <taxon>Burkholderiales</taxon>
        <taxon>Burkholderiaceae</taxon>
        <taxon>Burkholderia</taxon>
        <taxon>Burkholderia cepacia complex</taxon>
    </lineage>
</organism>
<dbReference type="STRING" id="395019.BMULJ_04606"/>
<proteinExistence type="inferred from homology"/>
<protein>
    <submittedName>
        <fullName evidence="6">LysR family transcriptional regulator</fullName>
    </submittedName>
</protein>
<dbReference type="CDD" id="cd08451">
    <property type="entry name" value="PBP2_BudR"/>
    <property type="match status" value="1"/>
</dbReference>
<dbReference type="KEGG" id="bmu:Bmul_3895"/>
<dbReference type="FunFam" id="1.10.10.10:FF:000001">
    <property type="entry name" value="LysR family transcriptional regulator"/>
    <property type="match status" value="1"/>
</dbReference>
<keyword evidence="3" id="KW-0238">DNA-binding</keyword>
<dbReference type="PROSITE" id="PS50931">
    <property type="entry name" value="HTH_LYSR"/>
    <property type="match status" value="1"/>
</dbReference>
<gene>
    <name evidence="6" type="ordered locus">BMULJ_04606</name>
</gene>
<keyword evidence="4" id="KW-0804">Transcription</keyword>
<dbReference type="SUPFAM" id="SSF46785">
    <property type="entry name" value="Winged helix' DNA-binding domain"/>
    <property type="match status" value="1"/>
</dbReference>
<dbReference type="PRINTS" id="PR00039">
    <property type="entry name" value="HTHLYSR"/>
</dbReference>
<dbReference type="InterPro" id="IPR005119">
    <property type="entry name" value="LysR_subst-bd"/>
</dbReference>
<dbReference type="PANTHER" id="PTHR30346:SF30">
    <property type="entry name" value="SMALL NEUTRAL PROTEASE REGULATORY PROTEIN"/>
    <property type="match status" value="1"/>
</dbReference>
<dbReference type="Pfam" id="PF03466">
    <property type="entry name" value="LysR_substrate"/>
    <property type="match status" value="1"/>
</dbReference>
<keyword evidence="7" id="KW-1185">Reference proteome</keyword>
<dbReference type="GO" id="GO:0003677">
    <property type="term" value="F:DNA binding"/>
    <property type="evidence" value="ECO:0007669"/>
    <property type="project" value="UniProtKB-KW"/>
</dbReference>
<evidence type="ECO:0000259" key="5">
    <source>
        <dbReference type="PROSITE" id="PS50931"/>
    </source>
</evidence>
<dbReference type="Proteomes" id="UP000008815">
    <property type="component" value="Chromosome 2"/>
</dbReference>
<dbReference type="Pfam" id="PF00126">
    <property type="entry name" value="HTH_1"/>
    <property type="match status" value="1"/>
</dbReference>
<dbReference type="RefSeq" id="WP_006403125.1">
    <property type="nucleotide sequence ID" value="NC_010086.1"/>
</dbReference>
<dbReference type="GO" id="GO:0003700">
    <property type="term" value="F:DNA-binding transcription factor activity"/>
    <property type="evidence" value="ECO:0007669"/>
    <property type="project" value="InterPro"/>
</dbReference>
<dbReference type="InterPro" id="IPR037410">
    <property type="entry name" value="BudR_PBP2"/>
</dbReference>
<accession>A0A0H3KS70</accession>
<reference evidence="6 7" key="1">
    <citation type="submission" date="2007-04" db="EMBL/GenBank/DDBJ databases">
        <title>Complete genome sequence of Burkholderia multivorans ATCC 17616.</title>
        <authorList>
            <person name="Ohtsubo Y."/>
            <person name="Yamashita A."/>
            <person name="Kurokawa K."/>
            <person name="Takami H."/>
            <person name="Yuhara S."/>
            <person name="Nishiyama E."/>
            <person name="Endo R."/>
            <person name="Miyazaki R."/>
            <person name="Ono A."/>
            <person name="Yano K."/>
            <person name="Ito M."/>
            <person name="Sota M."/>
            <person name="Yuji N."/>
            <person name="Hattori M."/>
            <person name="Tsuda M."/>
        </authorList>
    </citation>
    <scope>NUCLEOTIDE SEQUENCE [LARGE SCALE GENOMIC DNA]</scope>
    <source>
        <strain evidence="7">ATCC 17616 / 249</strain>
    </source>
</reference>
<evidence type="ECO:0000256" key="1">
    <source>
        <dbReference type="ARBA" id="ARBA00009437"/>
    </source>
</evidence>
<evidence type="ECO:0000256" key="3">
    <source>
        <dbReference type="ARBA" id="ARBA00023125"/>
    </source>
</evidence>
<evidence type="ECO:0000256" key="2">
    <source>
        <dbReference type="ARBA" id="ARBA00023015"/>
    </source>
</evidence>
<dbReference type="eggNOG" id="COG0583">
    <property type="taxonomic scope" value="Bacteria"/>
</dbReference>
<evidence type="ECO:0000313" key="7">
    <source>
        <dbReference type="Proteomes" id="UP000008815"/>
    </source>
</evidence>
<dbReference type="EMBL" id="AP009386">
    <property type="protein sequence ID" value="BAG46457.1"/>
    <property type="molecule type" value="Genomic_DNA"/>
</dbReference>
<comment type="similarity">
    <text evidence="1">Belongs to the LysR transcriptional regulatory family.</text>
</comment>